<dbReference type="InterPro" id="IPR020635">
    <property type="entry name" value="Tyr_kinase_cat_dom"/>
</dbReference>
<dbReference type="PANTHER" id="PTHR24418">
    <property type="entry name" value="TYROSINE-PROTEIN KINASE"/>
    <property type="match status" value="1"/>
</dbReference>
<comment type="catalytic activity">
    <reaction evidence="8 9">
        <text>L-tyrosyl-[protein] + ATP = O-phospho-L-tyrosyl-[protein] + ADP + H(+)</text>
        <dbReference type="Rhea" id="RHEA:10596"/>
        <dbReference type="Rhea" id="RHEA-COMP:10136"/>
        <dbReference type="Rhea" id="RHEA-COMP:20101"/>
        <dbReference type="ChEBI" id="CHEBI:15378"/>
        <dbReference type="ChEBI" id="CHEBI:30616"/>
        <dbReference type="ChEBI" id="CHEBI:46858"/>
        <dbReference type="ChEBI" id="CHEBI:61978"/>
        <dbReference type="ChEBI" id="CHEBI:456216"/>
        <dbReference type="EC" id="2.7.10.2"/>
    </reaction>
</comment>
<dbReference type="Gene3D" id="3.30.505.10">
    <property type="entry name" value="SH2 domain"/>
    <property type="match status" value="1"/>
</dbReference>
<organism evidence="20 21">
    <name type="scientific">Phaedon cochleariae</name>
    <name type="common">Mustard beetle</name>
    <dbReference type="NCBI Taxonomy" id="80249"/>
    <lineage>
        <taxon>Eukaryota</taxon>
        <taxon>Metazoa</taxon>
        <taxon>Ecdysozoa</taxon>
        <taxon>Arthropoda</taxon>
        <taxon>Hexapoda</taxon>
        <taxon>Insecta</taxon>
        <taxon>Pterygota</taxon>
        <taxon>Neoptera</taxon>
        <taxon>Endopterygota</taxon>
        <taxon>Coleoptera</taxon>
        <taxon>Polyphaga</taxon>
        <taxon>Cucujiformia</taxon>
        <taxon>Chrysomeloidea</taxon>
        <taxon>Chrysomelidae</taxon>
        <taxon>Chrysomelinae</taxon>
        <taxon>Chrysomelini</taxon>
        <taxon>Phaedon</taxon>
    </lineage>
</organism>
<dbReference type="InterPro" id="IPR027267">
    <property type="entry name" value="AH/BAR_dom_sf"/>
</dbReference>
<feature type="active site" description="Proton acceptor" evidence="10">
    <location>
        <position position="564"/>
    </location>
</feature>
<dbReference type="SUPFAM" id="SSF103657">
    <property type="entry name" value="BAR/IMD domain-like"/>
    <property type="match status" value="1"/>
</dbReference>
<feature type="region of interest" description="Disordered" evidence="15">
    <location>
        <begin position="176"/>
        <end position="204"/>
    </location>
</feature>
<dbReference type="CDD" id="cd05041">
    <property type="entry name" value="PTKc_Fes_like"/>
    <property type="match status" value="1"/>
</dbReference>
<dbReference type="FunFam" id="3.30.200.20:FF:000089">
    <property type="entry name" value="Tyrosine-protein kinase"/>
    <property type="match status" value="1"/>
</dbReference>
<dbReference type="InterPro" id="IPR017441">
    <property type="entry name" value="Protein_kinase_ATP_BS"/>
</dbReference>
<dbReference type="SMART" id="SM00252">
    <property type="entry name" value="SH2"/>
    <property type="match status" value="1"/>
</dbReference>
<dbReference type="EMBL" id="OU896713">
    <property type="protein sequence ID" value="CAG9823998.1"/>
    <property type="molecule type" value="Genomic_DNA"/>
</dbReference>
<evidence type="ECO:0000256" key="6">
    <source>
        <dbReference type="ARBA" id="ARBA00023054"/>
    </source>
</evidence>
<dbReference type="InterPro" id="IPR035849">
    <property type="entry name" value="Fes/Fps/Fer_SH2"/>
</dbReference>
<evidence type="ECO:0000256" key="12">
    <source>
        <dbReference type="PROSITE-ProRule" id="PRU00191"/>
    </source>
</evidence>
<evidence type="ECO:0000256" key="13">
    <source>
        <dbReference type="PROSITE-ProRule" id="PRU01077"/>
    </source>
</evidence>
<reference evidence="20" key="2">
    <citation type="submission" date="2022-10" db="EMBL/GenBank/DDBJ databases">
        <authorList>
            <consortium name="ENA_rothamsted_submissions"/>
            <consortium name="culmorum"/>
            <person name="King R."/>
        </authorList>
    </citation>
    <scope>NUCLEOTIDE SEQUENCE</scope>
</reference>
<dbReference type="Gene3D" id="1.10.510.10">
    <property type="entry name" value="Transferase(Phosphotransferase) domain 1"/>
    <property type="match status" value="1"/>
</dbReference>
<evidence type="ECO:0000256" key="10">
    <source>
        <dbReference type="PIRSR" id="PIRSR000632-1"/>
    </source>
</evidence>
<dbReference type="PROSITE" id="PS50001">
    <property type="entry name" value="SH2"/>
    <property type="match status" value="1"/>
</dbReference>
<dbReference type="InterPro" id="IPR011009">
    <property type="entry name" value="Kinase-like_dom_sf"/>
</dbReference>
<accession>A0A9N9X2N2</accession>
<keyword evidence="12" id="KW-0727">SH2 domain</keyword>
<dbReference type="SUPFAM" id="SSF56112">
    <property type="entry name" value="Protein kinase-like (PK-like)"/>
    <property type="match status" value="1"/>
</dbReference>
<dbReference type="InterPro" id="IPR050198">
    <property type="entry name" value="Non-receptor_tyrosine_kinases"/>
</dbReference>
<comment type="similarity">
    <text evidence="9">Belongs to the protein kinase superfamily. Tyr protein kinase family. Fes/fps subfamily.</text>
</comment>
<feature type="compositionally biased region" description="Polar residues" evidence="15">
    <location>
        <begin position="192"/>
        <end position="204"/>
    </location>
</feature>
<dbReference type="OrthoDB" id="546826at2759"/>
<evidence type="ECO:0000256" key="11">
    <source>
        <dbReference type="PIRSR" id="PIRSR000632-2"/>
    </source>
</evidence>
<dbReference type="Gene3D" id="1.20.1270.60">
    <property type="entry name" value="Arfaptin homology (AH) domain/BAR domain"/>
    <property type="match status" value="1"/>
</dbReference>
<keyword evidence="4 9" id="KW-0418">Kinase</keyword>
<keyword evidence="6 13" id="KW-0175">Coiled coil</keyword>
<feature type="domain" description="F-BAR" evidence="18">
    <location>
        <begin position="1"/>
        <end position="114"/>
    </location>
</feature>
<protein>
    <recommendedName>
        <fullName evidence="9">Tyrosine-protein kinase</fullName>
        <ecNumber evidence="9">2.7.10.2</ecNumber>
    </recommendedName>
</protein>
<gene>
    <name evidence="19" type="ORF">PHAECO_LOCUS11223</name>
    <name evidence="20" type="ORF">PHAECO_LOCUS11234</name>
</gene>
<dbReference type="CDD" id="cd10361">
    <property type="entry name" value="SH2_Fps_family"/>
    <property type="match status" value="1"/>
</dbReference>
<evidence type="ECO:0000256" key="2">
    <source>
        <dbReference type="ARBA" id="ARBA00022679"/>
    </source>
</evidence>
<dbReference type="EMBL" id="OU896713">
    <property type="protein sequence ID" value="CAG9823973.1"/>
    <property type="molecule type" value="Genomic_DNA"/>
</dbReference>
<dbReference type="InterPro" id="IPR016250">
    <property type="entry name" value="Tyr-prot_kinase_Fes/Fps"/>
</dbReference>
<feature type="domain" description="Protein kinase" evidence="17">
    <location>
        <begin position="442"/>
        <end position="696"/>
    </location>
</feature>
<dbReference type="AlphaFoldDB" id="A0A9N9X2N2"/>
<feature type="binding site" evidence="11 14">
    <location>
        <position position="471"/>
    </location>
    <ligand>
        <name>ATP</name>
        <dbReference type="ChEBI" id="CHEBI:30616"/>
    </ligand>
</feature>
<feature type="compositionally biased region" description="Low complexity" evidence="15">
    <location>
        <begin position="297"/>
        <end position="308"/>
    </location>
</feature>
<dbReference type="InterPro" id="IPR001245">
    <property type="entry name" value="Ser-Thr/Tyr_kinase_cat_dom"/>
</dbReference>
<dbReference type="EC" id="2.7.10.2" evidence="9"/>
<feature type="region of interest" description="Disordered" evidence="15">
    <location>
        <begin position="290"/>
        <end position="326"/>
    </location>
</feature>
<dbReference type="PROSITE" id="PS00107">
    <property type="entry name" value="PROTEIN_KINASE_ATP"/>
    <property type="match status" value="1"/>
</dbReference>
<proteinExistence type="inferred from homology"/>
<dbReference type="InterPro" id="IPR000719">
    <property type="entry name" value="Prot_kinase_dom"/>
</dbReference>
<evidence type="ECO:0000256" key="5">
    <source>
        <dbReference type="ARBA" id="ARBA00022840"/>
    </source>
</evidence>
<keyword evidence="1" id="KW-0597">Phosphoprotein</keyword>
<evidence type="ECO:0000256" key="15">
    <source>
        <dbReference type="SAM" id="MobiDB-lite"/>
    </source>
</evidence>
<keyword evidence="2 9" id="KW-0808">Transferase</keyword>
<dbReference type="Pfam" id="PF07714">
    <property type="entry name" value="PK_Tyr_Ser-Thr"/>
    <property type="match status" value="1"/>
</dbReference>
<dbReference type="Proteomes" id="UP001153737">
    <property type="component" value="Chromosome 7"/>
</dbReference>
<evidence type="ECO:0000256" key="14">
    <source>
        <dbReference type="PROSITE-ProRule" id="PRU10141"/>
    </source>
</evidence>
<evidence type="ECO:0000313" key="19">
    <source>
        <dbReference type="EMBL" id="CAG9823973.1"/>
    </source>
</evidence>
<dbReference type="FunFam" id="1.10.510.10:FF:000212">
    <property type="entry name" value="Tyrosine-protein kinase"/>
    <property type="match status" value="1"/>
</dbReference>
<evidence type="ECO:0000256" key="1">
    <source>
        <dbReference type="ARBA" id="ARBA00022553"/>
    </source>
</evidence>
<sequence>MRCKFEEHYVKSGRGGRKLDDVRDKYQKACRKLHLTHNEYVLLLCEAVEFEKDFRTVLLPGLLEHQQLLQEAYIATWKQIFQEITSNSDLTSEKFREIQKRIETSLENIKPCDEYNDFTDKHKTTPTEPVKFTFDESLVEDSAGKLLPDQLTVDNLTVEWLRTKLNDLEAGIKENQEKRTAIRGSQEGLANGKSSPNQELNNRLSTASVDISRKEINELKCQERKMLKQTELIRSALNELGCEEAPTACDLSIDNQTFITNSSEQGDAAPSAVSKAGFFEPHRMFGLLRKPFRRKSAPSSPVAPPRSRGGAGRRESGAASEGGDPVALTTNKALVDEEWFHGVLPREEVVRLLTSDGDFLVRETTRNDECQTVLSVCWGGHKHFIVQTTNEGHFRFEGPAFPSIQELILYQYNSGSPVTGRSGAILHKPIPRERWELNNDDVILNDKIGRGNFGDVYRAQLKNSNDMVAVKTCRVTLPEDHKKKFLQEGRILKQYDHPNIVKLIGICVQKQPIMIVMELVPGGSLLTFLRKKSSNLTEAQLMKMCLDAAAGMRYLESKNCIHRDLAARNCLVGYNNVVKISDFGMSREEEEYIVSDGMKQIPIKWTAPEALNFGKYTSLCDVWSYGVLAWEVFARGGTPYSGMSNSKAREKIDTGYRMPAPENTPDEMYRLMLRCWEYKPESRPNFEQIYSVVETLCAAYRVSFC</sequence>
<dbReference type="InterPro" id="IPR031160">
    <property type="entry name" value="F_BAR_dom"/>
</dbReference>
<keyword evidence="21" id="KW-1185">Reference proteome</keyword>
<dbReference type="PROSITE" id="PS51741">
    <property type="entry name" value="F_BAR"/>
    <property type="match status" value="1"/>
</dbReference>
<dbReference type="Pfam" id="PF00017">
    <property type="entry name" value="SH2"/>
    <property type="match status" value="1"/>
</dbReference>
<reference evidence="20" key="1">
    <citation type="submission" date="2022-01" db="EMBL/GenBank/DDBJ databases">
        <authorList>
            <person name="King R."/>
        </authorList>
    </citation>
    <scope>NUCLEOTIDE SEQUENCE</scope>
</reference>
<keyword evidence="3 9" id="KW-0547">Nucleotide-binding</keyword>
<evidence type="ECO:0000259" key="18">
    <source>
        <dbReference type="PROSITE" id="PS51741"/>
    </source>
</evidence>
<dbReference type="GO" id="GO:0002009">
    <property type="term" value="P:morphogenesis of an epithelium"/>
    <property type="evidence" value="ECO:0007669"/>
    <property type="project" value="UniProtKB-ARBA"/>
</dbReference>
<dbReference type="PIRSF" id="PIRSF000632">
    <property type="entry name" value="TyrPK_fps"/>
    <property type="match status" value="1"/>
</dbReference>
<dbReference type="InterPro" id="IPR008266">
    <property type="entry name" value="Tyr_kinase_AS"/>
</dbReference>
<dbReference type="InterPro" id="IPR000980">
    <property type="entry name" value="SH2"/>
</dbReference>
<name>A0A9N9X2N2_PHACE</name>
<evidence type="ECO:0000256" key="9">
    <source>
        <dbReference type="PIRNR" id="PIRNR000632"/>
    </source>
</evidence>
<evidence type="ECO:0000259" key="16">
    <source>
        <dbReference type="PROSITE" id="PS50001"/>
    </source>
</evidence>
<dbReference type="PROSITE" id="PS00109">
    <property type="entry name" value="PROTEIN_KINASE_TYR"/>
    <property type="match status" value="1"/>
</dbReference>
<evidence type="ECO:0000256" key="4">
    <source>
        <dbReference type="ARBA" id="ARBA00022777"/>
    </source>
</evidence>
<keyword evidence="7 9" id="KW-0829">Tyrosine-protein kinase</keyword>
<dbReference type="SMART" id="SM00219">
    <property type="entry name" value="TyrKc"/>
    <property type="match status" value="1"/>
</dbReference>
<keyword evidence="5 9" id="KW-0067">ATP-binding</keyword>
<evidence type="ECO:0000313" key="21">
    <source>
        <dbReference type="Proteomes" id="UP001153737"/>
    </source>
</evidence>
<evidence type="ECO:0000313" key="20">
    <source>
        <dbReference type="EMBL" id="CAG9823998.1"/>
    </source>
</evidence>
<evidence type="ECO:0000256" key="7">
    <source>
        <dbReference type="ARBA" id="ARBA00023137"/>
    </source>
</evidence>
<dbReference type="PROSITE" id="PS50011">
    <property type="entry name" value="PROTEIN_KINASE_DOM"/>
    <property type="match status" value="1"/>
</dbReference>
<evidence type="ECO:0000259" key="17">
    <source>
        <dbReference type="PROSITE" id="PS50011"/>
    </source>
</evidence>
<dbReference type="GO" id="GO:0005524">
    <property type="term" value="F:ATP binding"/>
    <property type="evidence" value="ECO:0007669"/>
    <property type="project" value="UniProtKB-UniRule"/>
</dbReference>
<dbReference type="PRINTS" id="PR00109">
    <property type="entry name" value="TYRKINASE"/>
</dbReference>
<evidence type="ECO:0000256" key="3">
    <source>
        <dbReference type="ARBA" id="ARBA00022741"/>
    </source>
</evidence>
<dbReference type="InterPro" id="IPR036860">
    <property type="entry name" value="SH2_dom_sf"/>
</dbReference>
<dbReference type="GO" id="GO:0004715">
    <property type="term" value="F:non-membrane spanning protein tyrosine kinase activity"/>
    <property type="evidence" value="ECO:0007669"/>
    <property type="project" value="UniProtKB-EC"/>
</dbReference>
<dbReference type="SUPFAM" id="SSF55550">
    <property type="entry name" value="SH2 domain"/>
    <property type="match status" value="1"/>
</dbReference>
<dbReference type="Gene3D" id="3.30.200.20">
    <property type="entry name" value="Phosphorylase Kinase, domain 1"/>
    <property type="match status" value="1"/>
</dbReference>
<feature type="domain" description="SH2" evidence="16">
    <location>
        <begin position="339"/>
        <end position="430"/>
    </location>
</feature>
<dbReference type="FunFam" id="3.30.505.10:FF:000051">
    <property type="entry name" value="Tyrosine-protein kinase"/>
    <property type="match status" value="1"/>
</dbReference>
<evidence type="ECO:0000256" key="8">
    <source>
        <dbReference type="ARBA" id="ARBA00051245"/>
    </source>
</evidence>
<feature type="binding site" evidence="11">
    <location>
        <begin position="448"/>
        <end position="456"/>
    </location>
    <ligand>
        <name>ATP</name>
        <dbReference type="ChEBI" id="CHEBI:30616"/>
    </ligand>
</feature>